<name>A0A8X6Q244_NEPPI</name>
<dbReference type="Proteomes" id="UP000887013">
    <property type="component" value="Unassembled WGS sequence"/>
</dbReference>
<dbReference type="AlphaFoldDB" id="A0A8X6Q244"/>
<protein>
    <submittedName>
        <fullName evidence="1">Uncharacterized protein</fullName>
    </submittedName>
</protein>
<gene>
    <name evidence="1" type="ORF">NPIL_664771</name>
</gene>
<proteinExistence type="predicted"/>
<keyword evidence="2" id="KW-1185">Reference proteome</keyword>
<evidence type="ECO:0000313" key="2">
    <source>
        <dbReference type="Proteomes" id="UP000887013"/>
    </source>
</evidence>
<sequence>MKQGLQVYRFLFHQWLSLKKSPIPPVNAFGTFWHLQAHVSLSTKTSRPTTIFKGGIQDTIYELGCVTFEVHSVHCFFRGKTIIVKYFALPPLCSQRGHVSIQGESDKLTRNKLF</sequence>
<dbReference type="EMBL" id="BMAW01025354">
    <property type="protein sequence ID" value="GFT92180.1"/>
    <property type="molecule type" value="Genomic_DNA"/>
</dbReference>
<accession>A0A8X6Q244</accession>
<comment type="caution">
    <text evidence="1">The sequence shown here is derived from an EMBL/GenBank/DDBJ whole genome shotgun (WGS) entry which is preliminary data.</text>
</comment>
<reference evidence="1" key="1">
    <citation type="submission" date="2020-08" db="EMBL/GenBank/DDBJ databases">
        <title>Multicomponent nature underlies the extraordinary mechanical properties of spider dragline silk.</title>
        <authorList>
            <person name="Kono N."/>
            <person name="Nakamura H."/>
            <person name="Mori M."/>
            <person name="Yoshida Y."/>
            <person name="Ohtoshi R."/>
            <person name="Malay A.D."/>
            <person name="Moran D.A.P."/>
            <person name="Tomita M."/>
            <person name="Numata K."/>
            <person name="Arakawa K."/>
        </authorList>
    </citation>
    <scope>NUCLEOTIDE SEQUENCE</scope>
</reference>
<evidence type="ECO:0000313" key="1">
    <source>
        <dbReference type="EMBL" id="GFT92180.1"/>
    </source>
</evidence>
<organism evidence="1 2">
    <name type="scientific">Nephila pilipes</name>
    <name type="common">Giant wood spider</name>
    <name type="synonym">Nephila maculata</name>
    <dbReference type="NCBI Taxonomy" id="299642"/>
    <lineage>
        <taxon>Eukaryota</taxon>
        <taxon>Metazoa</taxon>
        <taxon>Ecdysozoa</taxon>
        <taxon>Arthropoda</taxon>
        <taxon>Chelicerata</taxon>
        <taxon>Arachnida</taxon>
        <taxon>Araneae</taxon>
        <taxon>Araneomorphae</taxon>
        <taxon>Entelegynae</taxon>
        <taxon>Araneoidea</taxon>
        <taxon>Nephilidae</taxon>
        <taxon>Nephila</taxon>
    </lineage>
</organism>